<sequence length="107" mass="12155">MAVDEQNELPEAVGEKYSGIEFLQTPGRTPASGSLLGGTRVPCYEVHRVRSQGPPPSPGKRKTSDKENLPYFRKWKSLTYSNRLRPALERLYKGNLNPKAEDRYFKT</sequence>
<feature type="region of interest" description="Disordered" evidence="1">
    <location>
        <begin position="48"/>
        <end position="68"/>
    </location>
</feature>
<proteinExistence type="predicted"/>
<comment type="caution">
    <text evidence="2">The sequence shown here is derived from an EMBL/GenBank/DDBJ whole genome shotgun (WGS) entry which is preliminary data.</text>
</comment>
<organism evidence="2 3">
    <name type="scientific">Brassica cretica</name>
    <name type="common">Mustard</name>
    <dbReference type="NCBI Taxonomy" id="69181"/>
    <lineage>
        <taxon>Eukaryota</taxon>
        <taxon>Viridiplantae</taxon>
        <taxon>Streptophyta</taxon>
        <taxon>Embryophyta</taxon>
        <taxon>Tracheophyta</taxon>
        <taxon>Spermatophyta</taxon>
        <taxon>Magnoliopsida</taxon>
        <taxon>eudicotyledons</taxon>
        <taxon>Gunneridae</taxon>
        <taxon>Pentapetalae</taxon>
        <taxon>rosids</taxon>
        <taxon>malvids</taxon>
        <taxon>Brassicales</taxon>
        <taxon>Brassicaceae</taxon>
        <taxon>Brassiceae</taxon>
        <taxon>Brassica</taxon>
    </lineage>
</organism>
<evidence type="ECO:0000313" key="3">
    <source>
        <dbReference type="Proteomes" id="UP000712600"/>
    </source>
</evidence>
<accession>A0A8S9SEI2</accession>
<dbReference type="AlphaFoldDB" id="A0A8S9SEI2"/>
<name>A0A8S9SEI2_BRACR</name>
<reference evidence="2" key="1">
    <citation type="submission" date="2019-12" db="EMBL/GenBank/DDBJ databases">
        <title>Genome sequencing and annotation of Brassica cretica.</title>
        <authorList>
            <person name="Studholme D.J."/>
            <person name="Sarris P."/>
        </authorList>
    </citation>
    <scope>NUCLEOTIDE SEQUENCE</scope>
    <source>
        <strain evidence="2">PFS-109/04</strain>
        <tissue evidence="2">Leaf</tissue>
    </source>
</reference>
<gene>
    <name evidence="2" type="ORF">F2Q69_00035048</name>
</gene>
<dbReference type="EMBL" id="QGKX02000004">
    <property type="protein sequence ID" value="KAF3599199.1"/>
    <property type="molecule type" value="Genomic_DNA"/>
</dbReference>
<evidence type="ECO:0000256" key="1">
    <source>
        <dbReference type="SAM" id="MobiDB-lite"/>
    </source>
</evidence>
<dbReference type="Proteomes" id="UP000712600">
    <property type="component" value="Unassembled WGS sequence"/>
</dbReference>
<protein>
    <submittedName>
        <fullName evidence="2">Uncharacterized protein</fullName>
    </submittedName>
</protein>
<evidence type="ECO:0000313" key="2">
    <source>
        <dbReference type="EMBL" id="KAF3599199.1"/>
    </source>
</evidence>